<evidence type="ECO:0000256" key="5">
    <source>
        <dbReference type="ARBA" id="ARBA00022833"/>
    </source>
</evidence>
<dbReference type="STRING" id="1507870.A0A1V8T0D2"/>
<feature type="compositionally biased region" description="Polar residues" evidence="8">
    <location>
        <begin position="256"/>
        <end position="270"/>
    </location>
</feature>
<organism evidence="11 12">
    <name type="scientific">Cryoendolithus antarcticus</name>
    <dbReference type="NCBI Taxonomy" id="1507870"/>
    <lineage>
        <taxon>Eukaryota</taxon>
        <taxon>Fungi</taxon>
        <taxon>Dikarya</taxon>
        <taxon>Ascomycota</taxon>
        <taxon>Pezizomycotina</taxon>
        <taxon>Dothideomycetes</taxon>
        <taxon>Dothideomycetidae</taxon>
        <taxon>Cladosporiales</taxon>
        <taxon>Cladosporiaceae</taxon>
        <taxon>Cryoendolithus</taxon>
    </lineage>
</organism>
<feature type="region of interest" description="Disordered" evidence="8">
    <location>
        <begin position="1"/>
        <end position="158"/>
    </location>
</feature>
<evidence type="ECO:0000256" key="4">
    <source>
        <dbReference type="ARBA" id="ARBA00022723"/>
    </source>
</evidence>
<dbReference type="SUPFAM" id="SSF47459">
    <property type="entry name" value="HLH, helix-loop-helix DNA-binding domain"/>
    <property type="match status" value="1"/>
</dbReference>
<feature type="region of interest" description="Disordered" evidence="8">
    <location>
        <begin position="464"/>
        <end position="500"/>
    </location>
</feature>
<gene>
    <name evidence="11" type="ORF">B0A48_07890</name>
</gene>
<dbReference type="SMART" id="SM00353">
    <property type="entry name" value="HLH"/>
    <property type="match status" value="1"/>
</dbReference>
<feature type="compositionally biased region" description="Low complexity" evidence="8">
    <location>
        <begin position="126"/>
        <end position="155"/>
    </location>
</feature>
<dbReference type="InterPro" id="IPR003000">
    <property type="entry name" value="Sirtuin"/>
</dbReference>
<keyword evidence="12" id="KW-1185">Reference proteome</keyword>
<dbReference type="GO" id="GO:0070403">
    <property type="term" value="F:NAD+ binding"/>
    <property type="evidence" value="ECO:0007669"/>
    <property type="project" value="InterPro"/>
</dbReference>
<feature type="region of interest" description="Disordered" evidence="8">
    <location>
        <begin position="418"/>
        <end position="448"/>
    </location>
</feature>
<feature type="region of interest" description="Disordered" evidence="8">
    <location>
        <begin position="219"/>
        <end position="277"/>
    </location>
</feature>
<feature type="binding site" evidence="7">
    <location>
        <position position="730"/>
    </location>
    <ligand>
        <name>Zn(2+)</name>
        <dbReference type="ChEBI" id="CHEBI:29105"/>
    </ligand>
</feature>
<dbReference type="SUPFAM" id="SSF52467">
    <property type="entry name" value="DHS-like NAD/FAD-binding domain"/>
    <property type="match status" value="1"/>
</dbReference>
<comment type="cofactor">
    <cofactor evidence="1">
        <name>Zn(2+)</name>
        <dbReference type="ChEBI" id="CHEBI:29105"/>
    </cofactor>
</comment>
<dbReference type="PROSITE" id="PS50305">
    <property type="entry name" value="SIRTUIN"/>
    <property type="match status" value="1"/>
</dbReference>
<dbReference type="InParanoid" id="A0A1V8T0D2"/>
<protein>
    <recommendedName>
        <fullName evidence="13">Deacetylase sirtuin-type domain-containing protein</fullName>
    </recommendedName>
</protein>
<keyword evidence="5 7" id="KW-0862">Zinc</keyword>
<accession>A0A1V8T0D2</accession>
<dbReference type="InterPro" id="IPR018247">
    <property type="entry name" value="EF_Hand_1_Ca_BS"/>
</dbReference>
<dbReference type="PANTHER" id="PTHR11085:SF9">
    <property type="entry name" value="NAD-DEPENDENT PROTEIN DEACETYLASE SIRTUIN-1"/>
    <property type="match status" value="1"/>
</dbReference>
<dbReference type="Pfam" id="PF00010">
    <property type="entry name" value="HLH"/>
    <property type="match status" value="1"/>
</dbReference>
<reference evidence="12" key="1">
    <citation type="submission" date="2017-03" db="EMBL/GenBank/DDBJ databases">
        <title>Genomes of endolithic fungi from Antarctica.</title>
        <authorList>
            <person name="Coleine C."/>
            <person name="Masonjones S."/>
            <person name="Stajich J.E."/>
        </authorList>
    </citation>
    <scope>NUCLEOTIDE SEQUENCE [LARGE SCALE GENOMIC DNA]</scope>
    <source>
        <strain evidence="12">CCFEE 5527</strain>
    </source>
</reference>
<dbReference type="InterPro" id="IPR026591">
    <property type="entry name" value="Sirtuin_cat_small_dom_sf"/>
</dbReference>
<dbReference type="Gene3D" id="4.10.280.10">
    <property type="entry name" value="Helix-loop-helix DNA-binding domain"/>
    <property type="match status" value="1"/>
</dbReference>
<dbReference type="InterPro" id="IPR036638">
    <property type="entry name" value="HLH_DNA-bd_sf"/>
</dbReference>
<dbReference type="GO" id="GO:0046983">
    <property type="term" value="F:protein dimerization activity"/>
    <property type="evidence" value="ECO:0007669"/>
    <property type="project" value="InterPro"/>
</dbReference>
<dbReference type="Proteomes" id="UP000192596">
    <property type="component" value="Unassembled WGS sequence"/>
</dbReference>
<proteinExistence type="inferred from homology"/>
<dbReference type="OrthoDB" id="420264at2759"/>
<comment type="similarity">
    <text evidence="2">Belongs to the sirtuin family. Class I subfamily.</text>
</comment>
<dbReference type="InterPro" id="IPR026590">
    <property type="entry name" value="Ssirtuin_cat_dom"/>
</dbReference>
<dbReference type="GO" id="GO:0046872">
    <property type="term" value="F:metal ion binding"/>
    <property type="evidence" value="ECO:0007669"/>
    <property type="project" value="UniProtKB-KW"/>
</dbReference>
<dbReference type="AlphaFoldDB" id="A0A1V8T0D2"/>
<dbReference type="InterPro" id="IPR029035">
    <property type="entry name" value="DHS-like_NAD/FAD-binding_dom"/>
</dbReference>
<keyword evidence="3" id="KW-0808">Transferase</keyword>
<evidence type="ECO:0008006" key="13">
    <source>
        <dbReference type="Google" id="ProtNLM"/>
    </source>
</evidence>
<feature type="binding site" evidence="7">
    <location>
        <position position="709"/>
    </location>
    <ligand>
        <name>Zn(2+)</name>
        <dbReference type="ChEBI" id="CHEBI:29105"/>
    </ligand>
</feature>
<dbReference type="InterPro" id="IPR011598">
    <property type="entry name" value="bHLH_dom"/>
</dbReference>
<keyword evidence="4 7" id="KW-0479">Metal-binding</keyword>
<dbReference type="PROSITE" id="PS50888">
    <property type="entry name" value="BHLH"/>
    <property type="match status" value="1"/>
</dbReference>
<feature type="region of interest" description="Disordered" evidence="8">
    <location>
        <begin position="744"/>
        <end position="768"/>
    </location>
</feature>
<evidence type="ECO:0000313" key="11">
    <source>
        <dbReference type="EMBL" id="OQO04873.1"/>
    </source>
</evidence>
<evidence type="ECO:0000256" key="1">
    <source>
        <dbReference type="ARBA" id="ARBA00001947"/>
    </source>
</evidence>
<dbReference type="EMBL" id="NAJO01000020">
    <property type="protein sequence ID" value="OQO04873.1"/>
    <property type="molecule type" value="Genomic_DNA"/>
</dbReference>
<evidence type="ECO:0000256" key="7">
    <source>
        <dbReference type="PROSITE-ProRule" id="PRU00236"/>
    </source>
</evidence>
<dbReference type="GO" id="GO:0046970">
    <property type="term" value="F:histone H4K16 deacetylase activity, NAD-dependent"/>
    <property type="evidence" value="ECO:0007669"/>
    <property type="project" value="TreeGrafter"/>
</dbReference>
<name>A0A1V8T0D2_9PEZI</name>
<evidence type="ECO:0000256" key="2">
    <source>
        <dbReference type="ARBA" id="ARBA00006924"/>
    </source>
</evidence>
<dbReference type="PANTHER" id="PTHR11085">
    <property type="entry name" value="NAD-DEPENDENT PROTEIN DEACYLASE SIRTUIN-5, MITOCHONDRIAL-RELATED"/>
    <property type="match status" value="1"/>
</dbReference>
<dbReference type="FunCoup" id="A0A1V8T0D2">
    <property type="interactions" value="470"/>
</dbReference>
<feature type="domain" description="Deacetylase sirtuin-type" evidence="9">
    <location>
        <begin position="570"/>
        <end position="868"/>
    </location>
</feature>
<feature type="compositionally biased region" description="Pro residues" evidence="8">
    <location>
        <begin position="1"/>
        <end position="10"/>
    </location>
</feature>
<feature type="binding site" evidence="7">
    <location>
        <position position="733"/>
    </location>
    <ligand>
        <name>Zn(2+)</name>
        <dbReference type="ChEBI" id="CHEBI:29105"/>
    </ligand>
</feature>
<sequence>MPRPAPPPTPGSSSDLRGKDGFLAAGSHAPFNLPPAACPDGDRASSTSTTSSKNGSDGSWRPVSPGAGISVESSKKKAKSTLAEGGVITREDFTLPPPPTRSRKIIQMKPSEDGVPDDALPGALKSGTTTAGAATTAQASGGRKKSGAGSTAAGRKIARKTAHSLIERRRRSKMNEEFGVLKDMVPACKGQEMHKLAILQASIDYLRYLEQCVSDLQLQNSTSPRSGPAPSKSAPALRQAEENLGSDEEMDDDPDATNTPQIPSAASTPATAGLEHSSSLVSLPSLSQITSTTTSASPLTFPGGRHYSMSSASQASYSPYFHSNATSPAFGPQLHHQPLHFGSGTFGLGSPALKPLESQYQLRQVAENGTELLAGKRRPSSTVAGVAEVREKKRSEHEMDQEATAALLMLNSDRRQWRGINGGGGARAGDERRGEAPMDQHSTTSDLGGGLVIDLTEVAPINNGRSNTAVDHSGNGYIADHDETAGDDASNGDEDDDNRLTREEVDELFAQLRREGMETFEHQTLPDEDLDLESFALAVGIDPDWAEEEGLEYVDYARDYLHQLCHRRAKLPHFNTFDDVVDLLKSSSKVLVVTGAGISTSLGIPDFRSKDGGFYAKLRDLGMAEPEEVFDIFNFDHDPSVFYSLAADILPKNDAYTPTHDFIRKLQDEGKLLRNYTQNIDNIERLAGISSDRLLQCHGSFATASCRKCKHQVPGEEIFDDIRAKRVAKCRECLDSIAAAATSTMSSKPKPKARDFDGGYNDDSEPDDLPSAGVMKPGITFFGETLPDTFFRLFAEDKKITDLMLVIGTSMQVGPVAEMPDALAEAGRGSVPVVYVGREACRHIEFDVQVLGECDEVVGELCRKAGWEALKGRGDEPESQLRVVGVGENAGVWRLVKTGEETEEEKASTIEAGVDVIEIVA</sequence>
<feature type="domain" description="BHLH" evidence="10">
    <location>
        <begin position="158"/>
        <end position="209"/>
    </location>
</feature>
<evidence type="ECO:0000259" key="10">
    <source>
        <dbReference type="PROSITE" id="PS50888"/>
    </source>
</evidence>
<feature type="active site" description="Proton acceptor" evidence="7">
    <location>
        <position position="698"/>
    </location>
</feature>
<comment type="caution">
    <text evidence="11">The sequence shown here is derived from an EMBL/GenBank/DDBJ whole genome shotgun (WGS) entry which is preliminary data.</text>
</comment>
<feature type="compositionally biased region" description="Acidic residues" evidence="8">
    <location>
        <begin position="244"/>
        <end position="255"/>
    </location>
</feature>
<feature type="compositionally biased region" description="Low complexity" evidence="8">
    <location>
        <begin position="44"/>
        <end position="59"/>
    </location>
</feature>
<dbReference type="GO" id="GO:0005634">
    <property type="term" value="C:nucleus"/>
    <property type="evidence" value="ECO:0007669"/>
    <property type="project" value="TreeGrafter"/>
</dbReference>
<dbReference type="PROSITE" id="PS00018">
    <property type="entry name" value="EF_HAND_1"/>
    <property type="match status" value="1"/>
</dbReference>
<evidence type="ECO:0000256" key="8">
    <source>
        <dbReference type="SAM" id="MobiDB-lite"/>
    </source>
</evidence>
<evidence type="ECO:0000313" key="12">
    <source>
        <dbReference type="Proteomes" id="UP000192596"/>
    </source>
</evidence>
<feature type="compositionally biased region" description="Basic and acidic residues" evidence="8">
    <location>
        <begin position="428"/>
        <end position="438"/>
    </location>
</feature>
<dbReference type="CDD" id="cd00083">
    <property type="entry name" value="bHLH_SF"/>
    <property type="match status" value="1"/>
</dbReference>
<evidence type="ECO:0000259" key="9">
    <source>
        <dbReference type="PROSITE" id="PS50305"/>
    </source>
</evidence>
<dbReference type="Gene3D" id="3.30.1600.10">
    <property type="entry name" value="SIR2/SIRT2 'Small Domain"/>
    <property type="match status" value="1"/>
</dbReference>
<feature type="binding site" evidence="7">
    <location>
        <position position="706"/>
    </location>
    <ligand>
        <name>Zn(2+)</name>
        <dbReference type="ChEBI" id="CHEBI:29105"/>
    </ligand>
</feature>
<dbReference type="Pfam" id="PF02146">
    <property type="entry name" value="SIR2"/>
    <property type="match status" value="1"/>
</dbReference>
<evidence type="ECO:0000256" key="6">
    <source>
        <dbReference type="ARBA" id="ARBA00023027"/>
    </source>
</evidence>
<dbReference type="Gene3D" id="3.40.50.1220">
    <property type="entry name" value="TPP-binding domain"/>
    <property type="match status" value="1"/>
</dbReference>
<keyword evidence="6" id="KW-0520">NAD</keyword>
<evidence type="ECO:0000256" key="3">
    <source>
        <dbReference type="ARBA" id="ARBA00022679"/>
    </source>
</evidence>
<dbReference type="InterPro" id="IPR050134">
    <property type="entry name" value="NAD-dep_sirtuin_deacylases"/>
</dbReference>